<proteinExistence type="predicted"/>
<dbReference type="EMBL" id="AEKO01000007">
    <property type="protein sequence ID" value="EFQ59001.1"/>
    <property type="molecule type" value="Genomic_DNA"/>
</dbReference>
<evidence type="ECO:0000313" key="1">
    <source>
        <dbReference type="EMBL" id="EFQ59001.1"/>
    </source>
</evidence>
<protein>
    <submittedName>
        <fullName evidence="1">Uncharacterized protein</fullName>
    </submittedName>
</protein>
<reference evidence="1 2" key="1">
    <citation type="submission" date="2010-10" db="EMBL/GenBank/DDBJ databases">
        <authorList>
            <person name="Durkin A.S."/>
            <person name="Madupu R."/>
            <person name="Torralba M."/>
            <person name="Gillis M."/>
            <person name="Methe B."/>
            <person name="Sutton G."/>
            <person name="Nelson K.E."/>
        </authorList>
    </citation>
    <scope>NUCLEOTIDE SEQUENCE [LARGE SCALE GENOMIC DNA]</scope>
    <source>
        <strain evidence="1 2">F0396</strain>
    </source>
</reference>
<gene>
    <name evidence="1" type="ORF">HMPREF9192_0702</name>
</gene>
<sequence length="152" mass="17605">MIDIMLGKSSNGFSKLYRTNYETWTETNVFKKQVADTIEEKGFTPEENYTYKYIEGYNAKAPTQVFSKFLRVRRNMIGKIQDYKLKDVKVKENEATVTFTSRSVSVHGAEAAVRTLLMSLYGINIDKLKHWHQSDKSNDEKGKVKDLTTKFL</sequence>
<organism evidence="1 2">
    <name type="scientific">Streptococcus vestibularis F0396</name>
    <dbReference type="NCBI Taxonomy" id="904306"/>
    <lineage>
        <taxon>Bacteria</taxon>
        <taxon>Bacillati</taxon>
        <taxon>Bacillota</taxon>
        <taxon>Bacilli</taxon>
        <taxon>Lactobacillales</taxon>
        <taxon>Streptococcaceae</taxon>
        <taxon>Streptococcus</taxon>
    </lineage>
</organism>
<dbReference type="Proteomes" id="UP000004896">
    <property type="component" value="Unassembled WGS sequence"/>
</dbReference>
<name>E3CQU2_STRVE</name>
<comment type="caution">
    <text evidence="1">The sequence shown here is derived from an EMBL/GenBank/DDBJ whole genome shotgun (WGS) entry which is preliminary data.</text>
</comment>
<evidence type="ECO:0000313" key="2">
    <source>
        <dbReference type="Proteomes" id="UP000004896"/>
    </source>
</evidence>
<dbReference type="AlphaFoldDB" id="E3CQU2"/>
<accession>E3CQU2</accession>